<evidence type="ECO:0000313" key="1">
    <source>
        <dbReference type="EMBL" id="KAG1300689.1"/>
    </source>
</evidence>
<protein>
    <submittedName>
        <fullName evidence="1">Uncharacterized protein</fullName>
    </submittedName>
</protein>
<evidence type="ECO:0000313" key="2">
    <source>
        <dbReference type="Proteomes" id="UP000716291"/>
    </source>
</evidence>
<reference evidence="1" key="1">
    <citation type="journal article" date="2020" name="Microb. Genom.">
        <title>Genetic diversity of clinical and environmental Mucorales isolates obtained from an investigation of mucormycosis cases among solid organ transplant recipients.</title>
        <authorList>
            <person name="Nguyen M.H."/>
            <person name="Kaul D."/>
            <person name="Muto C."/>
            <person name="Cheng S.J."/>
            <person name="Richter R.A."/>
            <person name="Bruno V.M."/>
            <person name="Liu G."/>
            <person name="Beyhan S."/>
            <person name="Sundermann A.J."/>
            <person name="Mounaud S."/>
            <person name="Pasculle A.W."/>
            <person name="Nierman W.C."/>
            <person name="Driscoll E."/>
            <person name="Cumbie R."/>
            <person name="Clancy C.J."/>
            <person name="Dupont C.L."/>
        </authorList>
    </citation>
    <scope>NUCLEOTIDE SEQUENCE</scope>
    <source>
        <strain evidence="1">GL11</strain>
    </source>
</reference>
<gene>
    <name evidence="1" type="ORF">G6F64_012465</name>
</gene>
<proteinExistence type="predicted"/>
<keyword evidence="2" id="KW-1185">Reference proteome</keyword>
<sequence length="176" mass="19965">MIRSNPFKKAFCEDHINDTIDDDCARMQLLGLCKSLNEAEKSVIRAIVDLIPSIHDCTLNDLSEAHLSASFVHLMMHGLFSTKDPMKIAHCSNLVPDEQSESNVNRPDYKVDVYQAYKYLYTNVYGEIKASKSISSSLLANDFCRIAVFCKDALDQQKLNHTIGFQVTGKFLNKYY</sequence>
<organism evidence="1 2">
    <name type="scientific">Rhizopus oryzae</name>
    <name type="common">Mucormycosis agent</name>
    <name type="synonym">Rhizopus arrhizus var. delemar</name>
    <dbReference type="NCBI Taxonomy" id="64495"/>
    <lineage>
        <taxon>Eukaryota</taxon>
        <taxon>Fungi</taxon>
        <taxon>Fungi incertae sedis</taxon>
        <taxon>Mucoromycota</taxon>
        <taxon>Mucoromycotina</taxon>
        <taxon>Mucoromycetes</taxon>
        <taxon>Mucorales</taxon>
        <taxon>Mucorineae</taxon>
        <taxon>Rhizopodaceae</taxon>
        <taxon>Rhizopus</taxon>
    </lineage>
</organism>
<accession>A0A9P6WXG3</accession>
<dbReference type="EMBL" id="JAANQT010003849">
    <property type="protein sequence ID" value="KAG1300689.1"/>
    <property type="molecule type" value="Genomic_DNA"/>
</dbReference>
<name>A0A9P6WXG3_RHIOR</name>
<dbReference type="Proteomes" id="UP000716291">
    <property type="component" value="Unassembled WGS sequence"/>
</dbReference>
<dbReference type="AlphaFoldDB" id="A0A9P6WXG3"/>
<comment type="caution">
    <text evidence="1">The sequence shown here is derived from an EMBL/GenBank/DDBJ whole genome shotgun (WGS) entry which is preliminary data.</text>
</comment>